<feature type="non-terminal residue" evidence="2">
    <location>
        <position position="1"/>
    </location>
</feature>
<feature type="compositionally biased region" description="Acidic residues" evidence="1">
    <location>
        <begin position="33"/>
        <end position="55"/>
    </location>
</feature>
<dbReference type="EMBL" id="BMAV01000355">
    <property type="protein sequence ID" value="GFY37552.1"/>
    <property type="molecule type" value="Genomic_DNA"/>
</dbReference>
<evidence type="ECO:0000256" key="1">
    <source>
        <dbReference type="SAM" id="MobiDB-lite"/>
    </source>
</evidence>
<name>A0A8X6WLT9_9ARAC</name>
<protein>
    <submittedName>
        <fullName evidence="2">Uncharacterized protein</fullName>
    </submittedName>
</protein>
<comment type="caution">
    <text evidence="2">The sequence shown here is derived from an EMBL/GenBank/DDBJ whole genome shotgun (WGS) entry which is preliminary data.</text>
</comment>
<sequence>KFIEKKMEAQKRKHEQRNTVKSNVPVIPISDSSDSDGFDADSSDSDGFDADISNSDDFDADILITVPIRRSIPKNLLSVPILKSNSPCDSDVRF</sequence>
<gene>
    <name evidence="2" type="ORF">TNIN_334061</name>
</gene>
<dbReference type="AlphaFoldDB" id="A0A8X6WLT9"/>
<accession>A0A8X6WLT9</accession>
<proteinExistence type="predicted"/>
<dbReference type="Proteomes" id="UP000886998">
    <property type="component" value="Unassembled WGS sequence"/>
</dbReference>
<organism evidence="2 3">
    <name type="scientific">Trichonephila inaurata madagascariensis</name>
    <dbReference type="NCBI Taxonomy" id="2747483"/>
    <lineage>
        <taxon>Eukaryota</taxon>
        <taxon>Metazoa</taxon>
        <taxon>Ecdysozoa</taxon>
        <taxon>Arthropoda</taxon>
        <taxon>Chelicerata</taxon>
        <taxon>Arachnida</taxon>
        <taxon>Araneae</taxon>
        <taxon>Araneomorphae</taxon>
        <taxon>Entelegynae</taxon>
        <taxon>Araneoidea</taxon>
        <taxon>Nephilidae</taxon>
        <taxon>Trichonephila</taxon>
        <taxon>Trichonephila inaurata</taxon>
    </lineage>
</organism>
<evidence type="ECO:0000313" key="3">
    <source>
        <dbReference type="Proteomes" id="UP000886998"/>
    </source>
</evidence>
<reference evidence="2" key="1">
    <citation type="submission" date="2020-08" db="EMBL/GenBank/DDBJ databases">
        <title>Multicomponent nature underlies the extraordinary mechanical properties of spider dragline silk.</title>
        <authorList>
            <person name="Kono N."/>
            <person name="Nakamura H."/>
            <person name="Mori M."/>
            <person name="Yoshida Y."/>
            <person name="Ohtoshi R."/>
            <person name="Malay A.D."/>
            <person name="Moran D.A.P."/>
            <person name="Tomita M."/>
            <person name="Numata K."/>
            <person name="Arakawa K."/>
        </authorList>
    </citation>
    <scope>NUCLEOTIDE SEQUENCE</scope>
</reference>
<evidence type="ECO:0000313" key="2">
    <source>
        <dbReference type="EMBL" id="GFY37552.1"/>
    </source>
</evidence>
<feature type="region of interest" description="Disordered" evidence="1">
    <location>
        <begin position="1"/>
        <end position="55"/>
    </location>
</feature>
<keyword evidence="3" id="KW-1185">Reference proteome</keyword>
<feature type="compositionally biased region" description="Basic and acidic residues" evidence="1">
    <location>
        <begin position="1"/>
        <end position="10"/>
    </location>
</feature>